<dbReference type="GeneID" id="70234458"/>
<evidence type="ECO:0000256" key="1">
    <source>
        <dbReference type="SAM" id="MobiDB-lite"/>
    </source>
</evidence>
<gene>
    <name evidence="2" type="ORF">OGAPHI_002491</name>
</gene>
<accession>A0A9P8T884</accession>
<evidence type="ECO:0000313" key="2">
    <source>
        <dbReference type="EMBL" id="KAH3668736.1"/>
    </source>
</evidence>
<keyword evidence="3" id="KW-1185">Reference proteome</keyword>
<protein>
    <submittedName>
        <fullName evidence="2">Uncharacterized protein</fullName>
    </submittedName>
</protein>
<comment type="caution">
    <text evidence="2">The sequence shown here is derived from an EMBL/GenBank/DDBJ whole genome shotgun (WGS) entry which is preliminary data.</text>
</comment>
<dbReference type="Proteomes" id="UP000769157">
    <property type="component" value="Unassembled WGS sequence"/>
</dbReference>
<dbReference type="RefSeq" id="XP_046063150.1">
    <property type="nucleotide sequence ID" value="XM_046203366.1"/>
</dbReference>
<reference evidence="2" key="2">
    <citation type="submission" date="2021-01" db="EMBL/GenBank/DDBJ databases">
        <authorList>
            <person name="Schikora-Tamarit M.A."/>
        </authorList>
    </citation>
    <scope>NUCLEOTIDE SEQUENCE</scope>
    <source>
        <strain evidence="2">CBS6075</strain>
    </source>
</reference>
<reference evidence="2" key="1">
    <citation type="journal article" date="2021" name="Open Biol.">
        <title>Shared evolutionary footprints suggest mitochondrial oxidative damage underlies multiple complex I losses in fungi.</title>
        <authorList>
            <person name="Schikora-Tamarit M.A."/>
            <person name="Marcet-Houben M."/>
            <person name="Nosek J."/>
            <person name="Gabaldon T."/>
        </authorList>
    </citation>
    <scope>NUCLEOTIDE SEQUENCE</scope>
    <source>
        <strain evidence="2">CBS6075</strain>
    </source>
</reference>
<evidence type="ECO:0000313" key="3">
    <source>
        <dbReference type="Proteomes" id="UP000769157"/>
    </source>
</evidence>
<feature type="region of interest" description="Disordered" evidence="1">
    <location>
        <begin position="68"/>
        <end position="100"/>
    </location>
</feature>
<name>A0A9P8T884_9ASCO</name>
<feature type="compositionally biased region" description="Low complexity" evidence="1">
    <location>
        <begin position="80"/>
        <end position="92"/>
    </location>
</feature>
<sequence length="100" mass="11204">MYCFSSVFSWFLTLENCRLLRSSDDVRLSVLSDRFLVKSRLTRFNLLPPLFSLGSEIIELAESMLVGDEGPSDNGESMIDSSSSLDSELSSETGFGYTNW</sequence>
<proteinExistence type="predicted"/>
<dbReference type="AlphaFoldDB" id="A0A9P8T884"/>
<organism evidence="2 3">
    <name type="scientific">Ogataea philodendri</name>
    <dbReference type="NCBI Taxonomy" id="1378263"/>
    <lineage>
        <taxon>Eukaryota</taxon>
        <taxon>Fungi</taxon>
        <taxon>Dikarya</taxon>
        <taxon>Ascomycota</taxon>
        <taxon>Saccharomycotina</taxon>
        <taxon>Pichiomycetes</taxon>
        <taxon>Pichiales</taxon>
        <taxon>Pichiaceae</taxon>
        <taxon>Ogataea</taxon>
    </lineage>
</organism>
<dbReference type="EMBL" id="JAEUBE010000158">
    <property type="protein sequence ID" value="KAH3668736.1"/>
    <property type="molecule type" value="Genomic_DNA"/>
</dbReference>